<protein>
    <submittedName>
        <fullName evidence="1">Uncharacterized protein</fullName>
    </submittedName>
</protein>
<sequence length="118" mass="13899">MRIFEFLELPCSDIVQISSCVDRYDRCQIKLVSNSISNFFTLCGPCFFTQTKWQFIKEGKIYAFIRPNCTFFDEGSLRLEWVPQTDNELRMIVIAYGMTQMVREVFPSLSRIISEQNQ</sequence>
<dbReference type="GeneID" id="9941636"/>
<organism evidence="1">
    <name type="scientific">Loa loa</name>
    <name type="common">Eye worm</name>
    <name type="synonym">Filaria loa</name>
    <dbReference type="NCBI Taxonomy" id="7209"/>
    <lineage>
        <taxon>Eukaryota</taxon>
        <taxon>Metazoa</taxon>
        <taxon>Ecdysozoa</taxon>
        <taxon>Nematoda</taxon>
        <taxon>Chromadorea</taxon>
        <taxon>Rhabditida</taxon>
        <taxon>Spirurina</taxon>
        <taxon>Spiruromorpha</taxon>
        <taxon>Filarioidea</taxon>
        <taxon>Onchocercidae</taxon>
        <taxon>Loa</taxon>
    </lineage>
</organism>
<proteinExistence type="predicted"/>
<name>A0A1S0U2B2_LOALO</name>
<accession>A0A1S0U2B2</accession>
<reference evidence="1" key="1">
    <citation type="submission" date="2012-04" db="EMBL/GenBank/DDBJ databases">
        <title>The Genome Sequence of Loa loa.</title>
        <authorList>
            <consortium name="The Broad Institute Genome Sequencing Platform"/>
            <consortium name="Broad Institute Genome Sequencing Center for Infectious Disease"/>
            <person name="Nutman T.B."/>
            <person name="Fink D.L."/>
            <person name="Russ C."/>
            <person name="Young S."/>
            <person name="Zeng Q."/>
            <person name="Gargeya S."/>
            <person name="Alvarado L."/>
            <person name="Berlin A."/>
            <person name="Chapman S.B."/>
            <person name="Chen Z."/>
            <person name="Freedman E."/>
            <person name="Gellesch M."/>
            <person name="Goldberg J."/>
            <person name="Griggs A."/>
            <person name="Gujja S."/>
            <person name="Heilman E.R."/>
            <person name="Heiman D."/>
            <person name="Howarth C."/>
            <person name="Mehta T."/>
            <person name="Neiman D."/>
            <person name="Pearson M."/>
            <person name="Roberts A."/>
            <person name="Saif S."/>
            <person name="Shea T."/>
            <person name="Shenoy N."/>
            <person name="Sisk P."/>
            <person name="Stolte C."/>
            <person name="Sykes S."/>
            <person name="White J."/>
            <person name="Yandava C."/>
            <person name="Haas B."/>
            <person name="Henn M.R."/>
            <person name="Nusbaum C."/>
            <person name="Birren B."/>
        </authorList>
    </citation>
    <scope>NUCLEOTIDE SEQUENCE [LARGE SCALE GENOMIC DNA]</scope>
</reference>
<dbReference type="CTD" id="9941636"/>
<dbReference type="AlphaFoldDB" id="A0A1S0U2B2"/>
<dbReference type="OMA" id="CAFTRHR"/>
<evidence type="ECO:0000313" key="1">
    <source>
        <dbReference type="EMBL" id="EFO24251.1"/>
    </source>
</evidence>
<dbReference type="KEGG" id="loa:LOAG_04231"/>
<dbReference type="InParanoid" id="A0A1S0U2B2"/>
<gene>
    <name evidence="1" type="ORF">LOAG_04231</name>
</gene>
<dbReference type="RefSeq" id="XP_003139816.1">
    <property type="nucleotide sequence ID" value="XM_003139768.1"/>
</dbReference>
<dbReference type="EMBL" id="JH712102">
    <property type="protein sequence ID" value="EFO24251.1"/>
    <property type="molecule type" value="Genomic_DNA"/>
</dbReference>
<dbReference type="OrthoDB" id="5814573at2759"/>